<dbReference type="RefSeq" id="WP_196936544.1">
    <property type="nucleotide sequence ID" value="NZ_MU158698.1"/>
</dbReference>
<proteinExistence type="predicted"/>
<organism evidence="1 2">
    <name type="scientific">Sphingobacterium hungaricum</name>
    <dbReference type="NCBI Taxonomy" id="2082723"/>
    <lineage>
        <taxon>Bacteria</taxon>
        <taxon>Pseudomonadati</taxon>
        <taxon>Bacteroidota</taxon>
        <taxon>Sphingobacteriia</taxon>
        <taxon>Sphingobacteriales</taxon>
        <taxon>Sphingobacteriaceae</taxon>
        <taxon>Sphingobacterium</taxon>
    </lineage>
</organism>
<evidence type="ECO:0000313" key="2">
    <source>
        <dbReference type="Proteomes" id="UP000616201"/>
    </source>
</evidence>
<dbReference type="EMBL" id="PRDK01000002">
    <property type="protein sequence ID" value="MBE8712633.1"/>
    <property type="molecule type" value="Genomic_DNA"/>
</dbReference>
<gene>
    <name evidence="1" type="ORF">C4F49_02910</name>
</gene>
<evidence type="ECO:0000313" key="1">
    <source>
        <dbReference type="EMBL" id="MBE8712633.1"/>
    </source>
</evidence>
<reference evidence="1" key="1">
    <citation type="submission" date="2018-02" db="EMBL/GenBank/DDBJ databases">
        <authorList>
            <person name="Vasarhelyi B.M."/>
            <person name="Deshmukh S."/>
            <person name="Balint B."/>
            <person name="Kukolya J."/>
        </authorList>
    </citation>
    <scope>NUCLEOTIDE SEQUENCE</scope>
    <source>
        <strain evidence="1">KB22</strain>
    </source>
</reference>
<dbReference type="AlphaFoldDB" id="A0A928YQR9"/>
<dbReference type="Proteomes" id="UP000616201">
    <property type="component" value="Unassembled WGS sequence"/>
</dbReference>
<name>A0A928YQR9_9SPHI</name>
<comment type="caution">
    <text evidence="1">The sequence shown here is derived from an EMBL/GenBank/DDBJ whole genome shotgun (WGS) entry which is preliminary data.</text>
</comment>
<protein>
    <submittedName>
        <fullName evidence="1">Uncharacterized protein</fullName>
    </submittedName>
</protein>
<accession>A0A928YQR9</accession>
<sequence>MDLERLNDFEIKVSSCESKDALLDFVKDYEYYVTANAPHGFVGASGWIYYFDRLIHKLKSLESSPNSNILDDYKEEYLSCIIAINKYLISYLEDKDI</sequence>
<keyword evidence="2" id="KW-1185">Reference proteome</keyword>